<comment type="caution">
    <text evidence="1">The sequence shown here is derived from an EMBL/GenBank/DDBJ whole genome shotgun (WGS) entry which is preliminary data.</text>
</comment>
<evidence type="ECO:0000313" key="1">
    <source>
        <dbReference type="EMBL" id="KAJ5206134.1"/>
    </source>
</evidence>
<reference evidence="1" key="2">
    <citation type="journal article" date="2023" name="IMA Fungus">
        <title>Comparative genomic study of the Penicillium genus elucidates a diverse pangenome and 15 lateral gene transfer events.</title>
        <authorList>
            <person name="Petersen C."/>
            <person name="Sorensen T."/>
            <person name="Nielsen M.R."/>
            <person name="Sondergaard T.E."/>
            <person name="Sorensen J.L."/>
            <person name="Fitzpatrick D.A."/>
            <person name="Frisvad J.C."/>
            <person name="Nielsen K.L."/>
        </authorList>
    </citation>
    <scope>NUCLEOTIDE SEQUENCE</scope>
    <source>
        <strain evidence="1">IBT 16849</strain>
    </source>
</reference>
<keyword evidence="2" id="KW-1185">Reference proteome</keyword>
<dbReference type="EMBL" id="JAPQKP010000002">
    <property type="protein sequence ID" value="KAJ5206134.1"/>
    <property type="molecule type" value="Genomic_DNA"/>
</dbReference>
<protein>
    <submittedName>
        <fullName evidence="1">Uncharacterized protein</fullName>
    </submittedName>
</protein>
<gene>
    <name evidence="1" type="ORF">N7472_002582</name>
</gene>
<name>A0A9W9T1M7_9EURO</name>
<dbReference type="OrthoDB" id="4499616at2759"/>
<organism evidence="1 2">
    <name type="scientific">Penicillium cf. griseofulvum</name>
    <dbReference type="NCBI Taxonomy" id="2972120"/>
    <lineage>
        <taxon>Eukaryota</taxon>
        <taxon>Fungi</taxon>
        <taxon>Dikarya</taxon>
        <taxon>Ascomycota</taxon>
        <taxon>Pezizomycotina</taxon>
        <taxon>Eurotiomycetes</taxon>
        <taxon>Eurotiomycetidae</taxon>
        <taxon>Eurotiales</taxon>
        <taxon>Aspergillaceae</taxon>
        <taxon>Penicillium</taxon>
    </lineage>
</organism>
<proteinExistence type="predicted"/>
<dbReference type="AlphaFoldDB" id="A0A9W9T1M7"/>
<accession>A0A9W9T1M7</accession>
<evidence type="ECO:0000313" key="2">
    <source>
        <dbReference type="Proteomes" id="UP001150879"/>
    </source>
</evidence>
<sequence>MAQTYFDIPAIDILAWQFPVEQGYITRPQDRHSSQSGRKGFSDLHTYQYPSGGGRANKFLIVQCKRKGLETRDSVWLDAVGQLNQYLSASHGSRHTNPTPVYGIVAIGMYMRAYKYNDMTRTVDDFSLPGQSSDQPFDIKKDRAVVQRILDIIKEDH</sequence>
<reference evidence="1" key="1">
    <citation type="submission" date="2022-11" db="EMBL/GenBank/DDBJ databases">
        <authorList>
            <person name="Petersen C."/>
        </authorList>
    </citation>
    <scope>NUCLEOTIDE SEQUENCE</scope>
    <source>
        <strain evidence="1">IBT 16849</strain>
    </source>
</reference>
<dbReference type="Proteomes" id="UP001150879">
    <property type="component" value="Unassembled WGS sequence"/>
</dbReference>